<accession>A0A1F8EC79</accession>
<evidence type="ECO:0000256" key="2">
    <source>
        <dbReference type="ARBA" id="ARBA00022801"/>
    </source>
</evidence>
<comment type="caution">
    <text evidence="4">The sequence shown here is derived from an EMBL/GenBank/DDBJ whole genome shotgun (WGS) entry which is preliminary data.</text>
</comment>
<dbReference type="PANTHER" id="PTHR11839">
    <property type="entry name" value="UDP/ADP-SUGAR PYROPHOSPHATASE"/>
    <property type="match status" value="1"/>
</dbReference>
<name>A0A1F8EC79_9BACT</name>
<dbReference type="Pfam" id="PF00293">
    <property type="entry name" value="NUDIX"/>
    <property type="match status" value="1"/>
</dbReference>
<proteinExistence type="predicted"/>
<keyword evidence="2" id="KW-0378">Hydrolase</keyword>
<dbReference type="AlphaFoldDB" id="A0A1F8EC79"/>
<comment type="cofactor">
    <cofactor evidence="1">
        <name>Mg(2+)</name>
        <dbReference type="ChEBI" id="CHEBI:18420"/>
    </cofactor>
</comment>
<dbReference type="PANTHER" id="PTHR11839:SF18">
    <property type="entry name" value="NUDIX HYDROLASE DOMAIN-CONTAINING PROTEIN"/>
    <property type="match status" value="1"/>
</dbReference>
<feature type="domain" description="Nudix hydrolase" evidence="3">
    <location>
        <begin position="42"/>
        <end position="182"/>
    </location>
</feature>
<evidence type="ECO:0000256" key="1">
    <source>
        <dbReference type="ARBA" id="ARBA00001946"/>
    </source>
</evidence>
<gene>
    <name evidence="4" type="ORF">A2735_00620</name>
</gene>
<dbReference type="InterPro" id="IPR015797">
    <property type="entry name" value="NUDIX_hydrolase-like_dom_sf"/>
</dbReference>
<dbReference type="Proteomes" id="UP000178520">
    <property type="component" value="Unassembled WGS sequence"/>
</dbReference>
<dbReference type="EMBL" id="MGJA01000003">
    <property type="protein sequence ID" value="OGM98197.1"/>
    <property type="molecule type" value="Genomic_DNA"/>
</dbReference>
<dbReference type="Gene3D" id="3.90.79.10">
    <property type="entry name" value="Nucleoside Triphosphate Pyrophosphohydrolase"/>
    <property type="match status" value="1"/>
</dbReference>
<reference evidence="4 5" key="1">
    <citation type="journal article" date="2016" name="Nat. Commun.">
        <title>Thousands of microbial genomes shed light on interconnected biogeochemical processes in an aquifer system.</title>
        <authorList>
            <person name="Anantharaman K."/>
            <person name="Brown C.T."/>
            <person name="Hug L.A."/>
            <person name="Sharon I."/>
            <person name="Castelle C.J."/>
            <person name="Probst A.J."/>
            <person name="Thomas B.C."/>
            <person name="Singh A."/>
            <person name="Wilkins M.J."/>
            <person name="Karaoz U."/>
            <person name="Brodie E.L."/>
            <person name="Williams K.H."/>
            <person name="Hubbard S.S."/>
            <person name="Banfield J.F."/>
        </authorList>
    </citation>
    <scope>NUCLEOTIDE SEQUENCE [LARGE SCALE GENOMIC DNA]</scope>
</reference>
<protein>
    <recommendedName>
        <fullName evidence="3">Nudix hydrolase domain-containing protein</fullName>
    </recommendedName>
</protein>
<organism evidence="4 5">
    <name type="scientific">Candidatus Yanofskybacteria bacterium RIFCSPHIGHO2_01_FULL_41_21</name>
    <dbReference type="NCBI Taxonomy" id="1802660"/>
    <lineage>
        <taxon>Bacteria</taxon>
        <taxon>Candidatus Yanofskyibacteriota</taxon>
    </lineage>
</organism>
<evidence type="ECO:0000259" key="3">
    <source>
        <dbReference type="PROSITE" id="PS51462"/>
    </source>
</evidence>
<dbReference type="InterPro" id="IPR020084">
    <property type="entry name" value="NUDIX_hydrolase_CS"/>
</dbReference>
<evidence type="ECO:0000313" key="4">
    <source>
        <dbReference type="EMBL" id="OGM98197.1"/>
    </source>
</evidence>
<dbReference type="STRING" id="1802660.A2735_00620"/>
<dbReference type="GO" id="GO:0019693">
    <property type="term" value="P:ribose phosphate metabolic process"/>
    <property type="evidence" value="ECO:0007669"/>
    <property type="project" value="TreeGrafter"/>
</dbReference>
<dbReference type="GO" id="GO:0006753">
    <property type="term" value="P:nucleoside phosphate metabolic process"/>
    <property type="evidence" value="ECO:0007669"/>
    <property type="project" value="TreeGrafter"/>
</dbReference>
<dbReference type="SUPFAM" id="SSF55811">
    <property type="entry name" value="Nudix"/>
    <property type="match status" value="1"/>
</dbReference>
<dbReference type="GO" id="GO:0016787">
    <property type="term" value="F:hydrolase activity"/>
    <property type="evidence" value="ECO:0007669"/>
    <property type="project" value="UniProtKB-KW"/>
</dbReference>
<dbReference type="PROSITE" id="PS51462">
    <property type="entry name" value="NUDIX"/>
    <property type="match status" value="1"/>
</dbReference>
<dbReference type="InterPro" id="IPR000086">
    <property type="entry name" value="NUDIX_hydrolase_dom"/>
</dbReference>
<sequence>MIKKWKKSGPEKVILEKFGKFSKRQYFVDPRDGSKQEYIFVGEQNSVGVVALTKDNKIILTEQFMQAANEVLVEVPAGVIDKGETPLMAVKRELEEETGYGSKNFKEIGKFMRSTRSIPTCSYCFLATDCKKIKNPKIDKEEDLGVIIKPFKNWVKEIEKGKTLDCLSVIATFLAEKHLKDE</sequence>
<dbReference type="PROSITE" id="PS00893">
    <property type="entry name" value="NUDIX_BOX"/>
    <property type="match status" value="1"/>
</dbReference>
<evidence type="ECO:0000313" key="5">
    <source>
        <dbReference type="Proteomes" id="UP000178520"/>
    </source>
</evidence>
<dbReference type="CDD" id="cd03424">
    <property type="entry name" value="NUDIX_ADPRase_Nudt5_UGPPase_Nudt14"/>
    <property type="match status" value="1"/>
</dbReference>